<evidence type="ECO:0000313" key="2">
    <source>
        <dbReference type="EMBL" id="CAF1206633.1"/>
    </source>
</evidence>
<sequence>MDNNIRQIERSMFRTWLTINYWVIYIISLIACIFFLFLAIVALVPLYVSSQNSNTSVRSRDHGYSIAFTAIYFLPNNTHDHIIQGTMEDINLISKEYQKHICSSIPYDVKYRSMKILNELNKDDYFENADKCGKSLNTRGIIFKIGLEVTYPTDIKCQLPECVQHFFSTIRKELQRINTLPVQHKNRLETQLNLCTVENYYR</sequence>
<evidence type="ECO:0000313" key="3">
    <source>
        <dbReference type="Proteomes" id="UP000663860"/>
    </source>
</evidence>
<organism evidence="2 3">
    <name type="scientific">Adineta steineri</name>
    <dbReference type="NCBI Taxonomy" id="433720"/>
    <lineage>
        <taxon>Eukaryota</taxon>
        <taxon>Metazoa</taxon>
        <taxon>Spiralia</taxon>
        <taxon>Gnathifera</taxon>
        <taxon>Rotifera</taxon>
        <taxon>Eurotatoria</taxon>
        <taxon>Bdelloidea</taxon>
        <taxon>Adinetida</taxon>
        <taxon>Adinetidae</taxon>
        <taxon>Adineta</taxon>
    </lineage>
</organism>
<proteinExistence type="predicted"/>
<dbReference type="EMBL" id="CAJNOE010000419">
    <property type="protein sequence ID" value="CAF1206633.1"/>
    <property type="molecule type" value="Genomic_DNA"/>
</dbReference>
<dbReference type="Proteomes" id="UP000663860">
    <property type="component" value="Unassembled WGS sequence"/>
</dbReference>
<name>A0A814WP80_9BILA</name>
<gene>
    <name evidence="2" type="ORF">IZO911_LOCUS28930</name>
</gene>
<keyword evidence="1" id="KW-0472">Membrane</keyword>
<keyword evidence="1" id="KW-0812">Transmembrane</keyword>
<feature type="transmembrane region" description="Helical" evidence="1">
    <location>
        <begin position="21"/>
        <end position="48"/>
    </location>
</feature>
<dbReference type="PROSITE" id="PS51257">
    <property type="entry name" value="PROKAR_LIPOPROTEIN"/>
    <property type="match status" value="1"/>
</dbReference>
<evidence type="ECO:0000256" key="1">
    <source>
        <dbReference type="SAM" id="Phobius"/>
    </source>
</evidence>
<reference evidence="2" key="1">
    <citation type="submission" date="2021-02" db="EMBL/GenBank/DDBJ databases">
        <authorList>
            <person name="Nowell W R."/>
        </authorList>
    </citation>
    <scope>NUCLEOTIDE SEQUENCE</scope>
</reference>
<protein>
    <submittedName>
        <fullName evidence="2">Uncharacterized protein</fullName>
    </submittedName>
</protein>
<comment type="caution">
    <text evidence="2">The sequence shown here is derived from an EMBL/GenBank/DDBJ whole genome shotgun (WGS) entry which is preliminary data.</text>
</comment>
<keyword evidence="1" id="KW-1133">Transmembrane helix</keyword>
<dbReference type="AlphaFoldDB" id="A0A814WP80"/>
<accession>A0A814WP80</accession>